<dbReference type="RefSeq" id="WP_066610555.1">
    <property type="nucleotide sequence ID" value="NZ_LQQU01000011.1"/>
</dbReference>
<organism evidence="3 4">
    <name type="scientific">Crenobacter luteus</name>
    <dbReference type="NCBI Taxonomy" id="1452487"/>
    <lineage>
        <taxon>Bacteria</taxon>
        <taxon>Pseudomonadati</taxon>
        <taxon>Pseudomonadota</taxon>
        <taxon>Betaproteobacteria</taxon>
        <taxon>Neisseriales</taxon>
        <taxon>Neisseriaceae</taxon>
        <taxon>Crenobacter</taxon>
    </lineage>
</organism>
<dbReference type="InterPro" id="IPR039567">
    <property type="entry name" value="Gly-zipper"/>
</dbReference>
<protein>
    <recommendedName>
        <fullName evidence="2">Glycine zipper domain-containing protein</fullName>
    </recommendedName>
</protein>
<evidence type="ECO:0000313" key="3">
    <source>
        <dbReference type="EMBL" id="KZE33866.1"/>
    </source>
</evidence>
<feature type="signal peptide" evidence="1">
    <location>
        <begin position="1"/>
        <end position="22"/>
    </location>
</feature>
<evidence type="ECO:0000313" key="4">
    <source>
        <dbReference type="Proteomes" id="UP000076625"/>
    </source>
</evidence>
<comment type="caution">
    <text evidence="3">The sequence shown here is derived from an EMBL/GenBank/DDBJ whole genome shotgun (WGS) entry which is preliminary data.</text>
</comment>
<sequence length="94" mass="9593">MKRKLFASLFLTLSLAAGVAHAGSGSTILGGALGGAAGAAIGESVGGRNGAVIGGAIGGATGAAIGHDYGRKPETRYVYKKKRHGHHKRWHRHH</sequence>
<proteinExistence type="predicted"/>
<reference evidence="4" key="1">
    <citation type="submission" date="2016-01" db="EMBL/GenBank/DDBJ databases">
        <title>Draft genome of Chromobacterium sp. F49.</title>
        <authorList>
            <person name="Hong K.W."/>
        </authorList>
    </citation>
    <scope>NUCLEOTIDE SEQUENCE [LARGE SCALE GENOMIC DNA]</scope>
    <source>
        <strain evidence="4">CN10</strain>
    </source>
</reference>
<evidence type="ECO:0000256" key="1">
    <source>
        <dbReference type="SAM" id="SignalP"/>
    </source>
</evidence>
<keyword evidence="4" id="KW-1185">Reference proteome</keyword>
<evidence type="ECO:0000259" key="2">
    <source>
        <dbReference type="Pfam" id="PF13488"/>
    </source>
</evidence>
<feature type="domain" description="Glycine zipper" evidence="2">
    <location>
        <begin position="30"/>
        <end position="69"/>
    </location>
</feature>
<name>A0A163D4W8_9NEIS</name>
<accession>A0A163D4W8</accession>
<dbReference type="Pfam" id="PF13488">
    <property type="entry name" value="Gly-zipper_Omp"/>
    <property type="match status" value="1"/>
</dbReference>
<keyword evidence="1" id="KW-0732">Signal</keyword>
<gene>
    <name evidence="3" type="ORF">AVW16_07310</name>
</gene>
<dbReference type="AlphaFoldDB" id="A0A163D4W8"/>
<dbReference type="EMBL" id="LQQU01000011">
    <property type="protein sequence ID" value="KZE33866.1"/>
    <property type="molecule type" value="Genomic_DNA"/>
</dbReference>
<dbReference type="Proteomes" id="UP000076625">
    <property type="component" value="Unassembled WGS sequence"/>
</dbReference>
<dbReference type="STRING" id="1452487.AVW16_07310"/>
<feature type="chain" id="PRO_5007842294" description="Glycine zipper domain-containing protein" evidence="1">
    <location>
        <begin position="23"/>
        <end position="94"/>
    </location>
</feature>